<dbReference type="SUPFAM" id="SSF54106">
    <property type="entry name" value="LysM domain"/>
    <property type="match status" value="1"/>
</dbReference>
<feature type="domain" description="LysM" evidence="2">
    <location>
        <begin position="45"/>
        <end position="94"/>
    </location>
</feature>
<dbReference type="PANTHER" id="PTHR34700">
    <property type="entry name" value="POTASSIUM BINDING PROTEIN KBP"/>
    <property type="match status" value="1"/>
</dbReference>
<dbReference type="PANTHER" id="PTHR34700:SF4">
    <property type="entry name" value="PHAGE-LIKE ELEMENT PBSX PROTEIN XKDP"/>
    <property type="match status" value="1"/>
</dbReference>
<reference evidence="3" key="1">
    <citation type="journal article" date="2023" name="Comput. Struct. Biotechnol. J.">
        <title>Discovery of a novel marine Bacteroidetes with a rich repertoire of carbohydrate-active enzymes.</title>
        <authorList>
            <person name="Chen B."/>
            <person name="Liu G."/>
            <person name="Chen Q."/>
            <person name="Wang H."/>
            <person name="Liu L."/>
            <person name="Tang K."/>
        </authorList>
    </citation>
    <scope>NUCLEOTIDE SEQUENCE</scope>
    <source>
        <strain evidence="3">TK19036</strain>
    </source>
</reference>
<dbReference type="CDD" id="cd00118">
    <property type="entry name" value="LysM"/>
    <property type="match status" value="1"/>
</dbReference>
<accession>A0AA49GPN4</accession>
<evidence type="ECO:0000259" key="2">
    <source>
        <dbReference type="PROSITE" id="PS51782"/>
    </source>
</evidence>
<organism evidence="3">
    <name type="scientific">Roseihalotalea indica</name>
    <dbReference type="NCBI Taxonomy" id="2867963"/>
    <lineage>
        <taxon>Bacteria</taxon>
        <taxon>Pseudomonadati</taxon>
        <taxon>Bacteroidota</taxon>
        <taxon>Cytophagia</taxon>
        <taxon>Cytophagales</taxon>
        <taxon>Catalimonadaceae</taxon>
        <taxon>Roseihalotalea</taxon>
    </lineage>
</organism>
<dbReference type="Pfam" id="PF01476">
    <property type="entry name" value="LysM"/>
    <property type="match status" value="1"/>
</dbReference>
<dbReference type="PROSITE" id="PS51782">
    <property type="entry name" value="LYSM"/>
    <property type="match status" value="1"/>
</dbReference>
<feature type="region of interest" description="Disordered" evidence="1">
    <location>
        <begin position="1"/>
        <end position="29"/>
    </location>
</feature>
<proteinExistence type="predicted"/>
<dbReference type="EMBL" id="CP120682">
    <property type="protein sequence ID" value="WKN38222.1"/>
    <property type="molecule type" value="Genomic_DNA"/>
</dbReference>
<dbReference type="Gene3D" id="3.10.350.10">
    <property type="entry name" value="LysM domain"/>
    <property type="match status" value="1"/>
</dbReference>
<evidence type="ECO:0000313" key="3">
    <source>
        <dbReference type="EMBL" id="WKN38222.1"/>
    </source>
</evidence>
<reference evidence="3" key="2">
    <citation type="journal article" date="2024" name="Antonie Van Leeuwenhoek">
        <title>Roseihalotalea indica gen. nov., sp. nov., a halophilic Bacteroidetes from mesopelagic Southwest Indian Ocean with higher carbohydrate metabolic potential.</title>
        <authorList>
            <person name="Chen B."/>
            <person name="Zhang M."/>
            <person name="Lin D."/>
            <person name="Ye J."/>
            <person name="Tang K."/>
        </authorList>
    </citation>
    <scope>NUCLEOTIDE SEQUENCE</scope>
    <source>
        <strain evidence="3">TK19036</strain>
    </source>
</reference>
<sequence length="102" mass="11815">MGLLDFFKNTKKEEQPKKERPFEGSWDADTLADDKRQAESVAAKQYHVVQDGESLSKIAEKYYNDANRWQVIHDANQEEIENPDLIHPGQRLYIPEIGEPQS</sequence>
<name>A0AA49GPN4_9BACT</name>
<dbReference type="AlphaFoldDB" id="A0AA49GPN4"/>
<dbReference type="InterPro" id="IPR036779">
    <property type="entry name" value="LysM_dom_sf"/>
</dbReference>
<dbReference type="InterPro" id="IPR052196">
    <property type="entry name" value="Bact_Kbp"/>
</dbReference>
<feature type="compositionally biased region" description="Basic and acidic residues" evidence="1">
    <location>
        <begin position="8"/>
        <end position="22"/>
    </location>
</feature>
<evidence type="ECO:0000256" key="1">
    <source>
        <dbReference type="SAM" id="MobiDB-lite"/>
    </source>
</evidence>
<dbReference type="SMART" id="SM00257">
    <property type="entry name" value="LysM"/>
    <property type="match status" value="1"/>
</dbReference>
<dbReference type="InterPro" id="IPR018392">
    <property type="entry name" value="LysM"/>
</dbReference>
<gene>
    <name evidence="3" type="ORF">K4G66_05850</name>
</gene>
<protein>
    <submittedName>
        <fullName evidence="3">LysM peptidoglycan-binding domain-containing protein</fullName>
    </submittedName>
</protein>